<protein>
    <recommendedName>
        <fullName evidence="1">Peptidase M61 catalytic domain-containing protein</fullName>
    </recommendedName>
</protein>
<dbReference type="Pfam" id="PF05299">
    <property type="entry name" value="Peptidase_M61"/>
    <property type="match status" value="1"/>
</dbReference>
<dbReference type="InterPro" id="IPR027268">
    <property type="entry name" value="Peptidase_M4/M1_CTD_sf"/>
</dbReference>
<dbReference type="Gene3D" id="2.30.42.10">
    <property type="match status" value="1"/>
</dbReference>
<dbReference type="InterPro" id="IPR036034">
    <property type="entry name" value="PDZ_sf"/>
</dbReference>
<reference evidence="2 3" key="1">
    <citation type="journal article" date="2019" name="Int. J. Syst. Evol. Microbiol.">
        <title>The Global Catalogue of Microorganisms (GCM) 10K type strain sequencing project: providing services to taxonomists for standard genome sequencing and annotation.</title>
        <authorList>
            <consortium name="The Broad Institute Genomics Platform"/>
            <consortium name="The Broad Institute Genome Sequencing Center for Infectious Disease"/>
            <person name="Wu L."/>
            <person name="Ma J."/>
        </authorList>
    </citation>
    <scope>NUCLEOTIDE SEQUENCE [LARGE SCALE GENOMIC DNA]</scope>
    <source>
        <strain evidence="2 3">JCM 14603</strain>
    </source>
</reference>
<proteinExistence type="predicted"/>
<sequence length="376" mass="41024">MDLTAEELSSTYYMVGAPGQFTAPTGGFFAGWQGRPAFDMAGLMRWSANLHGYYGTFFRDPKPVFGIFGRSNPSNPGSGVGLTNSFAFTFGDTTTAAELKSMLAHEMLHVWVSSLDTVGDEDSLAGSWFGEGLAVYYQRTLPYRAGALSADEFLADLNRTASRYYTDSMIATPNDRIPGAFWKDTRVRVLPYDRGSLYFAKLNAQIVRKSAGRRSLDDLVVSLLAERRAGRPMTIDTWATFLRRELGDAGITEWRAMLAGQPIELASDSFGPCFVKKTVPLGEFDMGYDFVASNANGRIVQGLKPGSNAALAGLRNGDVVKKGGAGDATQEDPRAMVMLQVERAGRPITIRYSARGRSLLIPQWITVHSRKGSCAL</sequence>
<evidence type="ECO:0000259" key="1">
    <source>
        <dbReference type="Pfam" id="PF05299"/>
    </source>
</evidence>
<dbReference type="SUPFAM" id="SSF55486">
    <property type="entry name" value="Metalloproteases ('zincins'), catalytic domain"/>
    <property type="match status" value="1"/>
</dbReference>
<keyword evidence="3" id="KW-1185">Reference proteome</keyword>
<name>A0ABN1HZI1_9SPHN</name>
<dbReference type="EMBL" id="BAAAES010000011">
    <property type="protein sequence ID" value="GAA0675883.1"/>
    <property type="molecule type" value="Genomic_DNA"/>
</dbReference>
<feature type="domain" description="Peptidase M61 catalytic" evidence="1">
    <location>
        <begin position="102"/>
        <end position="166"/>
    </location>
</feature>
<dbReference type="Proteomes" id="UP001500238">
    <property type="component" value="Unassembled WGS sequence"/>
</dbReference>
<gene>
    <name evidence="2" type="ORF">GCM10009102_30320</name>
</gene>
<accession>A0ABN1HZI1</accession>
<dbReference type="Gene3D" id="1.10.390.10">
    <property type="entry name" value="Neutral Protease Domain 2"/>
    <property type="match status" value="1"/>
</dbReference>
<dbReference type="SUPFAM" id="SSF50156">
    <property type="entry name" value="PDZ domain-like"/>
    <property type="match status" value="1"/>
</dbReference>
<evidence type="ECO:0000313" key="2">
    <source>
        <dbReference type="EMBL" id="GAA0675883.1"/>
    </source>
</evidence>
<evidence type="ECO:0000313" key="3">
    <source>
        <dbReference type="Proteomes" id="UP001500238"/>
    </source>
</evidence>
<organism evidence="2 3">
    <name type="scientific">Sphingomonas insulae</name>
    <dbReference type="NCBI Taxonomy" id="424800"/>
    <lineage>
        <taxon>Bacteria</taxon>
        <taxon>Pseudomonadati</taxon>
        <taxon>Pseudomonadota</taxon>
        <taxon>Alphaproteobacteria</taxon>
        <taxon>Sphingomonadales</taxon>
        <taxon>Sphingomonadaceae</taxon>
        <taxon>Sphingomonas</taxon>
    </lineage>
</organism>
<dbReference type="InterPro" id="IPR007963">
    <property type="entry name" value="Peptidase_M61_catalytic"/>
</dbReference>
<comment type="caution">
    <text evidence="2">The sequence shown here is derived from an EMBL/GenBank/DDBJ whole genome shotgun (WGS) entry which is preliminary data.</text>
</comment>